<reference evidence="1" key="1">
    <citation type="submission" date="2021-02" db="EMBL/GenBank/DDBJ databases">
        <authorList>
            <person name="Nowell W R."/>
        </authorList>
    </citation>
    <scope>NUCLEOTIDE SEQUENCE</scope>
</reference>
<dbReference type="AlphaFoldDB" id="A0A820QDW6"/>
<proteinExistence type="predicted"/>
<evidence type="ECO:0000313" key="1">
    <source>
        <dbReference type="EMBL" id="CAF4421173.1"/>
    </source>
</evidence>
<name>A0A820QDW6_9BILA</name>
<dbReference type="EMBL" id="CAJOAZ010028909">
    <property type="protein sequence ID" value="CAF4421173.1"/>
    <property type="molecule type" value="Genomic_DNA"/>
</dbReference>
<organism evidence="1 2">
    <name type="scientific">Adineta steineri</name>
    <dbReference type="NCBI Taxonomy" id="433720"/>
    <lineage>
        <taxon>Eukaryota</taxon>
        <taxon>Metazoa</taxon>
        <taxon>Spiralia</taxon>
        <taxon>Gnathifera</taxon>
        <taxon>Rotifera</taxon>
        <taxon>Eurotatoria</taxon>
        <taxon>Bdelloidea</taxon>
        <taxon>Adinetida</taxon>
        <taxon>Adinetidae</taxon>
        <taxon>Adineta</taxon>
    </lineage>
</organism>
<protein>
    <submittedName>
        <fullName evidence="1">Uncharacterized protein</fullName>
    </submittedName>
</protein>
<gene>
    <name evidence="1" type="ORF">OXD698_LOCUS52647</name>
</gene>
<sequence length="93" mass="9608">MSSVHVIVDSVGINNLITSLQSSPNTLTNNPIVQLLSSGDQNTVGQILTAISQQFNQMNSENIDQAVSSGVPAATILVSSLGSSSLQGVIKLN</sequence>
<evidence type="ECO:0000313" key="2">
    <source>
        <dbReference type="Proteomes" id="UP000663844"/>
    </source>
</evidence>
<dbReference type="Proteomes" id="UP000663844">
    <property type="component" value="Unassembled WGS sequence"/>
</dbReference>
<comment type="caution">
    <text evidence="1">The sequence shown here is derived from an EMBL/GenBank/DDBJ whole genome shotgun (WGS) entry which is preliminary data.</text>
</comment>
<accession>A0A820QDW6</accession>